<dbReference type="Gene3D" id="3.50.50.60">
    <property type="entry name" value="FAD/NAD(P)-binding domain"/>
    <property type="match status" value="1"/>
</dbReference>
<keyword evidence="2" id="KW-1185">Reference proteome</keyword>
<gene>
    <name evidence="1" type="ORF">CLAFUR5_01876</name>
</gene>
<dbReference type="KEGG" id="ffu:CLAFUR5_01876"/>
<organism evidence="1 2">
    <name type="scientific">Passalora fulva</name>
    <name type="common">Tomato leaf mold</name>
    <name type="synonym">Cladosporium fulvum</name>
    <dbReference type="NCBI Taxonomy" id="5499"/>
    <lineage>
        <taxon>Eukaryota</taxon>
        <taxon>Fungi</taxon>
        <taxon>Dikarya</taxon>
        <taxon>Ascomycota</taxon>
        <taxon>Pezizomycotina</taxon>
        <taxon>Dothideomycetes</taxon>
        <taxon>Dothideomycetidae</taxon>
        <taxon>Mycosphaerellales</taxon>
        <taxon>Mycosphaerellaceae</taxon>
        <taxon>Fulvia</taxon>
    </lineage>
</organism>
<dbReference type="OrthoDB" id="16820at2759"/>
<dbReference type="InterPro" id="IPR036188">
    <property type="entry name" value="FAD/NAD-bd_sf"/>
</dbReference>
<evidence type="ECO:0000313" key="2">
    <source>
        <dbReference type="Proteomes" id="UP000756132"/>
    </source>
</evidence>
<proteinExistence type="predicted"/>
<dbReference type="AlphaFoldDB" id="A0A9Q8P2D0"/>
<dbReference type="GeneID" id="71981754"/>
<evidence type="ECO:0000313" key="1">
    <source>
        <dbReference type="EMBL" id="UJO10873.1"/>
    </source>
</evidence>
<protein>
    <submittedName>
        <fullName evidence="1">Uncharacterized protein</fullName>
    </submittedName>
</protein>
<dbReference type="EMBL" id="CP090163">
    <property type="protein sequence ID" value="UJO10873.1"/>
    <property type="molecule type" value="Genomic_DNA"/>
</dbReference>
<dbReference type="Proteomes" id="UP000756132">
    <property type="component" value="Chromosome 1"/>
</dbReference>
<dbReference type="RefSeq" id="XP_047755239.1">
    <property type="nucleotide sequence ID" value="XM_047901024.1"/>
</dbReference>
<accession>A0A9Q8P2D0</accession>
<sequence length="145" mass="16437">MEDGAFLARCLRAAIERRLSIAEAIQVYEIGRMPKASYKQQISYLNGWLWHLPDGAASEARDRTMRAELEGHQPIKSANLYGDPTTVLECYGYDAEAHADQEIATFANARKPARDGATTIVQSEADRIANWFLPREHQFKIKPRM</sequence>
<name>A0A9Q8P2D0_PASFU</name>
<reference evidence="1" key="2">
    <citation type="journal article" date="2022" name="Microb. Genom.">
        <title>A chromosome-scale genome assembly of the tomato pathogen Cladosporium fulvum reveals a compartmentalized genome architecture and the presence of a dispensable chromosome.</title>
        <authorList>
            <person name="Zaccaron A.Z."/>
            <person name="Chen L.H."/>
            <person name="Samaras A."/>
            <person name="Stergiopoulos I."/>
        </authorList>
    </citation>
    <scope>NUCLEOTIDE SEQUENCE</scope>
    <source>
        <strain evidence="1">Race5_Kim</strain>
    </source>
</reference>
<reference evidence="1" key="1">
    <citation type="submission" date="2021-12" db="EMBL/GenBank/DDBJ databases">
        <authorList>
            <person name="Zaccaron A."/>
            <person name="Stergiopoulos I."/>
        </authorList>
    </citation>
    <scope>NUCLEOTIDE SEQUENCE</scope>
    <source>
        <strain evidence="1">Race5_Kim</strain>
    </source>
</reference>